<keyword evidence="3" id="KW-1185">Reference proteome</keyword>
<dbReference type="CDD" id="cd11296">
    <property type="entry name" value="O-FucT_like"/>
    <property type="match status" value="1"/>
</dbReference>
<dbReference type="AlphaFoldDB" id="A0A8H3TWJ5"/>
<evidence type="ECO:0000313" key="2">
    <source>
        <dbReference type="EMBL" id="GHJ88462.1"/>
    </source>
</evidence>
<reference evidence="2" key="1">
    <citation type="submission" date="2020-07" db="EMBL/GenBank/DDBJ databases">
        <title>Draft Genome Sequence of a Deep-Sea Yeast, Naganishia (Cryptococcus) liquefaciens strain N6.</title>
        <authorList>
            <person name="Han Y.W."/>
            <person name="Kajitani R."/>
            <person name="Morimoto H."/>
            <person name="Parhat M."/>
            <person name="Tsubouchi H."/>
            <person name="Bakenova O."/>
            <person name="Ogata M."/>
            <person name="Argunhan B."/>
            <person name="Aoki R."/>
            <person name="Kajiwara S."/>
            <person name="Itoh T."/>
            <person name="Iwasaki H."/>
        </authorList>
    </citation>
    <scope>NUCLEOTIDE SEQUENCE</scope>
    <source>
        <strain evidence="2">N6</strain>
    </source>
</reference>
<dbReference type="Proteomes" id="UP000620104">
    <property type="component" value="Unassembled WGS sequence"/>
</dbReference>
<evidence type="ECO:0000256" key="1">
    <source>
        <dbReference type="SAM" id="Phobius"/>
    </source>
</evidence>
<sequence>MRDLVIDPASMADSLKVKAYYIINLFLAPFYSSGSRATSSRRRLANVCLLPALCLTFLYIFPLRPPLPPSYAQEYALEKAVIAKLREPDTIEAQDGRYVSFAPIKETGFNYQLQSLLLQHHLAVLSNRSLAYEPYHVVDTILPVPLRWPMISSRIPMSALLHSISSGFEHFYKKRRAVPLAFLNQVCSPMETVLIRLGTMDHDEAVHENGNHKLDRMVKELTDPGMPKCVQVEINPFDRVFFESRSPIDIYESISIAPVLKHFSFSQRVLDIINLSLEILSPGAAPYPEKVEDVKTPRKVLPWKNLLALHLRKSVDAHYCRSLGERTAPFVGFNKIPSLPGNENVPPSVEMPEAARLGLYRAKCDPEVLEIIARARRMRANHPLLDTIYILSNADYNFIEETKRWLASDGWHTIISSNDVTQNWEDQEVGEAVDTEIARRAGVFVGNGFSALSSNVALLRTKDGRHRDFTQYW</sequence>
<dbReference type="EMBL" id="BLZA01000030">
    <property type="protein sequence ID" value="GHJ88462.1"/>
    <property type="molecule type" value="Genomic_DNA"/>
</dbReference>
<accession>A0A8H3TWJ5</accession>
<protein>
    <recommendedName>
        <fullName evidence="4">O-fucosyltransferase family protein</fullName>
    </recommendedName>
</protein>
<dbReference type="Gene3D" id="3.40.50.11350">
    <property type="match status" value="1"/>
</dbReference>
<gene>
    <name evidence="2" type="ORF">NliqN6_4864</name>
</gene>
<evidence type="ECO:0000313" key="3">
    <source>
        <dbReference type="Proteomes" id="UP000620104"/>
    </source>
</evidence>
<organism evidence="2 3">
    <name type="scientific">Naganishia liquefaciens</name>
    <dbReference type="NCBI Taxonomy" id="104408"/>
    <lineage>
        <taxon>Eukaryota</taxon>
        <taxon>Fungi</taxon>
        <taxon>Dikarya</taxon>
        <taxon>Basidiomycota</taxon>
        <taxon>Agaricomycotina</taxon>
        <taxon>Tremellomycetes</taxon>
        <taxon>Filobasidiales</taxon>
        <taxon>Filobasidiaceae</taxon>
        <taxon>Naganishia</taxon>
    </lineage>
</organism>
<feature type="transmembrane region" description="Helical" evidence="1">
    <location>
        <begin position="44"/>
        <end position="61"/>
    </location>
</feature>
<feature type="transmembrane region" description="Helical" evidence="1">
    <location>
        <begin position="20"/>
        <end position="37"/>
    </location>
</feature>
<keyword evidence="1" id="KW-1133">Transmembrane helix</keyword>
<comment type="caution">
    <text evidence="2">The sequence shown here is derived from an EMBL/GenBank/DDBJ whole genome shotgun (WGS) entry which is preliminary data.</text>
</comment>
<name>A0A8H3TWJ5_9TREE</name>
<dbReference type="OrthoDB" id="2559662at2759"/>
<keyword evidence="1" id="KW-0472">Membrane</keyword>
<keyword evidence="1" id="KW-0812">Transmembrane</keyword>
<evidence type="ECO:0008006" key="4">
    <source>
        <dbReference type="Google" id="ProtNLM"/>
    </source>
</evidence>
<proteinExistence type="predicted"/>